<feature type="signal peptide" evidence="1">
    <location>
        <begin position="1"/>
        <end position="37"/>
    </location>
</feature>
<dbReference type="AlphaFoldDB" id="A0A0L8BLU7"/>
<evidence type="ECO:0000313" key="3">
    <source>
        <dbReference type="Proteomes" id="UP000037425"/>
    </source>
</evidence>
<reference evidence="3" key="1">
    <citation type="submission" date="2015-07" db="EMBL/GenBank/DDBJ databases">
        <title>Whole genome sequence of an Ensifer adhaerens strain isolated from a cave pool in the Wind Cave National Park.</title>
        <authorList>
            <person name="Eng W.W.H."/>
            <person name="Gan H.M."/>
            <person name="Barton H.A."/>
            <person name="Savka M.A."/>
        </authorList>
    </citation>
    <scope>NUCLEOTIDE SEQUENCE [LARGE SCALE GENOMIC DNA]</scope>
    <source>
        <strain evidence="3">SD006</strain>
    </source>
</reference>
<comment type="caution">
    <text evidence="2">The sequence shown here is derived from an EMBL/GenBank/DDBJ whole genome shotgun (WGS) entry which is preliminary data.</text>
</comment>
<dbReference type="PATRIC" id="fig|106592.7.peg.2366"/>
<proteinExistence type="predicted"/>
<evidence type="ECO:0000256" key="1">
    <source>
        <dbReference type="SAM" id="SignalP"/>
    </source>
</evidence>
<evidence type="ECO:0000313" key="2">
    <source>
        <dbReference type="EMBL" id="KOF15544.1"/>
    </source>
</evidence>
<dbReference type="EMBL" id="LGAP01000018">
    <property type="protein sequence ID" value="KOF15544.1"/>
    <property type="molecule type" value="Genomic_DNA"/>
</dbReference>
<dbReference type="OrthoDB" id="8436325at2"/>
<dbReference type="RefSeq" id="WP_053251041.1">
    <property type="nucleotide sequence ID" value="NZ_LGAP01000018.1"/>
</dbReference>
<accession>A0A0L8BLU7</accession>
<sequence>MIHAGGIMVLVRSLASRFVPVLCALWLASLSPGIATAQQADVVLAVGTITTDNYPGQEFAGNGLGEAIVHAAVTMLDDGGPFAWCAGRVVEWRRIEEVHKEQRFQQTEYVDRATAIKKLGTIAADYLIGGRITFGAGKADWTIEIRTNPGGALVDSFTGFAKDDAVVDEAVRITEHVLDKICPGPWTVTGGGARIVVTGTVMRLDEPFEVVGKFPGGTANFLYSPTSRAGGTVDYVLAGSGVAGAGSGTYTIGPSGDSFTMTIQQTTTGCIAGIPNSCKTNSEVLTLTPISH</sequence>
<gene>
    <name evidence="2" type="ORF">AC244_22500</name>
</gene>
<keyword evidence="1" id="KW-0732">Signal</keyword>
<organism evidence="2 3">
    <name type="scientific">Ensifer adhaerens</name>
    <name type="common">Sinorhizobium morelense</name>
    <dbReference type="NCBI Taxonomy" id="106592"/>
    <lineage>
        <taxon>Bacteria</taxon>
        <taxon>Pseudomonadati</taxon>
        <taxon>Pseudomonadota</taxon>
        <taxon>Alphaproteobacteria</taxon>
        <taxon>Hyphomicrobiales</taxon>
        <taxon>Rhizobiaceae</taxon>
        <taxon>Sinorhizobium/Ensifer group</taxon>
        <taxon>Ensifer</taxon>
    </lineage>
</organism>
<dbReference type="Gene3D" id="3.40.50.10610">
    <property type="entry name" value="ABC-type transport auxiliary lipoprotein component"/>
    <property type="match status" value="1"/>
</dbReference>
<feature type="chain" id="PRO_5005581167" evidence="1">
    <location>
        <begin position="38"/>
        <end position="292"/>
    </location>
</feature>
<name>A0A0L8BLU7_ENSAD</name>
<protein>
    <submittedName>
        <fullName evidence="2">Uncharacterized protein</fullName>
    </submittedName>
</protein>
<dbReference type="Proteomes" id="UP000037425">
    <property type="component" value="Unassembled WGS sequence"/>
</dbReference>